<name>A0AA40M1S2_CLONO</name>
<keyword evidence="2" id="KW-0614">Plasmid</keyword>
<dbReference type="Gene3D" id="3.60.10.10">
    <property type="entry name" value="Endonuclease/exonuclease/phosphatase"/>
    <property type="match status" value="1"/>
</dbReference>
<comment type="caution">
    <text evidence="2">The sequence shown here is derived from an EMBL/GenBank/DDBJ whole genome shotgun (WGS) entry which is preliminary data.</text>
</comment>
<evidence type="ECO:0000313" key="2">
    <source>
        <dbReference type="EMBL" id="KEI11406.1"/>
    </source>
</evidence>
<dbReference type="InterPro" id="IPR005135">
    <property type="entry name" value="Endo/exonuclease/phosphatase"/>
</dbReference>
<dbReference type="EMBL" id="JENW01000168">
    <property type="protein sequence ID" value="KEI11406.1"/>
    <property type="molecule type" value="Genomic_DNA"/>
</dbReference>
<dbReference type="SUPFAM" id="SSF56219">
    <property type="entry name" value="DNase I-like"/>
    <property type="match status" value="1"/>
</dbReference>
<accession>A0AA40M1S2</accession>
<evidence type="ECO:0000259" key="1">
    <source>
        <dbReference type="Pfam" id="PF03372"/>
    </source>
</evidence>
<protein>
    <recommendedName>
        <fullName evidence="1">Endonuclease/exonuclease/phosphatase domain-containing protein</fullName>
    </recommendedName>
</protein>
<gene>
    <name evidence="2" type="ORF">Z959_p0109</name>
</gene>
<reference evidence="3" key="1">
    <citation type="journal article" date="2014" name="PLoS ONE">
        <title>Plasmidome interchange between Clostridium botulinum, Clostridium novyi and Clostridium haemolyticum converts strains of independent lineages into distinctly different pathogens.</title>
        <authorList>
            <person name="Skarin H."/>
            <person name="Segerman B."/>
        </authorList>
    </citation>
    <scope>NUCLEOTIDE SEQUENCE [LARGE SCALE GENOMIC DNA]</scope>
    <source>
        <strain evidence="3">ATCC 27606</strain>
    </source>
</reference>
<keyword evidence="3" id="KW-1185">Reference proteome</keyword>
<dbReference type="Proteomes" id="UP000027770">
    <property type="component" value="Plasmid p4Cn27606"/>
</dbReference>
<dbReference type="Pfam" id="PF03372">
    <property type="entry name" value="Exo_endo_phos"/>
    <property type="match status" value="1"/>
</dbReference>
<dbReference type="GO" id="GO:0003824">
    <property type="term" value="F:catalytic activity"/>
    <property type="evidence" value="ECO:0007669"/>
    <property type="project" value="InterPro"/>
</dbReference>
<proteinExistence type="predicted"/>
<sequence length="233" mass="27633">MFGGVTMRIITWNCNGAFRKKFTCLDYLNADIYVIQECENPAISTDIEYRKFARNYLWVGNKNKGLGIFAKDSITLMDNHWKSYGLEWFISCRVNDEFTLVAVWGSGNYIEDIYVYLQIHYEKLDSLKKVLICGDFNSNSIWDKKNKRRTHSAVVQQLQELNLYSYYHLNKNEPQGKESTPTFYLYRNQQKPYHIDYCFGNKNEFSNLKVGKFEDWIKFSDHMPIVFDLISYI</sequence>
<geneLocation type="plasmid" evidence="2 3">
    <name>p4Cn27606</name>
</geneLocation>
<dbReference type="AlphaFoldDB" id="A0AA40M1S2"/>
<organism evidence="2 3">
    <name type="scientific">Clostridium novyi B str. ATCC 27606</name>
    <dbReference type="NCBI Taxonomy" id="1443123"/>
    <lineage>
        <taxon>Bacteria</taxon>
        <taxon>Bacillati</taxon>
        <taxon>Bacillota</taxon>
        <taxon>Clostridia</taxon>
        <taxon>Eubacteriales</taxon>
        <taxon>Clostridiaceae</taxon>
        <taxon>Clostridium</taxon>
    </lineage>
</organism>
<feature type="domain" description="Endonuclease/exonuclease/phosphatase" evidence="1">
    <location>
        <begin position="10"/>
        <end position="222"/>
    </location>
</feature>
<evidence type="ECO:0000313" key="3">
    <source>
        <dbReference type="Proteomes" id="UP000027770"/>
    </source>
</evidence>
<dbReference type="InterPro" id="IPR036691">
    <property type="entry name" value="Endo/exonu/phosph_ase_sf"/>
</dbReference>